<keyword evidence="2" id="KW-0472">Membrane</keyword>
<keyword evidence="2" id="KW-0812">Transmembrane</keyword>
<evidence type="ECO:0000256" key="2">
    <source>
        <dbReference type="SAM" id="Phobius"/>
    </source>
</evidence>
<dbReference type="AlphaFoldDB" id="A0A402DW52"/>
<dbReference type="InterPro" id="IPR011009">
    <property type="entry name" value="Kinase-like_dom_sf"/>
</dbReference>
<feature type="transmembrane region" description="Helical" evidence="2">
    <location>
        <begin position="263"/>
        <end position="285"/>
    </location>
</feature>
<keyword evidence="4" id="KW-1185">Reference proteome</keyword>
<gene>
    <name evidence="3" type="ORF">CBZ_33680</name>
</gene>
<dbReference type="EMBL" id="BIMR01000371">
    <property type="protein sequence ID" value="GCE78312.1"/>
    <property type="molecule type" value="Genomic_DNA"/>
</dbReference>
<organism evidence="3 4">
    <name type="scientific">Cellulomonas biazotea</name>
    <dbReference type="NCBI Taxonomy" id="1709"/>
    <lineage>
        <taxon>Bacteria</taxon>
        <taxon>Bacillati</taxon>
        <taxon>Actinomycetota</taxon>
        <taxon>Actinomycetes</taxon>
        <taxon>Micrococcales</taxon>
        <taxon>Cellulomonadaceae</taxon>
        <taxon>Cellulomonas</taxon>
    </lineage>
</organism>
<evidence type="ECO:0000313" key="4">
    <source>
        <dbReference type="Proteomes" id="UP000289954"/>
    </source>
</evidence>
<evidence type="ECO:0000256" key="1">
    <source>
        <dbReference type="SAM" id="MobiDB-lite"/>
    </source>
</evidence>
<reference evidence="3 4" key="1">
    <citation type="submission" date="2019-01" db="EMBL/GenBank/DDBJ databases">
        <title>Draft genome sequence of Cellulomonas takizawaensis strain TKZ-21.</title>
        <authorList>
            <person name="Yamamura H."/>
            <person name="Hayashi T."/>
            <person name="Hamada M."/>
            <person name="Serisawa Y."/>
            <person name="Matsuyama K."/>
            <person name="Nakagawa Y."/>
            <person name="Otoguro M."/>
            <person name="Yanagida F."/>
            <person name="Hayakawa M."/>
        </authorList>
    </citation>
    <scope>NUCLEOTIDE SEQUENCE [LARGE SCALE GENOMIC DNA]</scope>
    <source>
        <strain evidence="3 4">NBRC12680</strain>
    </source>
</reference>
<dbReference type="Gene3D" id="1.10.510.10">
    <property type="entry name" value="Transferase(Phosphotransferase) domain 1"/>
    <property type="match status" value="1"/>
</dbReference>
<name>A0A402DW52_9CELL</name>
<evidence type="ECO:0008006" key="5">
    <source>
        <dbReference type="Google" id="ProtNLM"/>
    </source>
</evidence>
<comment type="caution">
    <text evidence="3">The sequence shown here is derived from an EMBL/GenBank/DDBJ whole genome shotgun (WGS) entry which is preliminary data.</text>
</comment>
<sequence>MDAFLVPADVRALLDGSAFRVTAPAGPDGTGWLAAATDGTDRRLEVHVVATVLDDVVAARAERLRLLQHEHLPRVHDVVEIGPGRTALVVEHVPGPTLAELRTQRAPLSDGEAATVAIPVASALGALHAAGLAHGAVSPATVVVGPEGRPALVDLRGVLVGTGTPDGDVRRLVATVLAQVPDADVHLLAAAPGPTLRDTLEDAVSTVALDADGLVGRCFAVAEPEPVRLPDAGARAALDVARHDAGAAVPAIRRRRRGGRRRPGLLVAAGVAGVLVAGAVTVGLLHDRPGPATGTPARPDPVDAAVALTVRRAEVVATGDPTLLGQVEVVDGPAHRADAALVGALEGARLDGLVVDVAHAERVASTDSGADTGTGVGSRAGAGADPGPAPSGPPTRSAAGPDVAVRVASAMSAHRRLPADGGAAVDVPATGTRTVVLVLRWTDDGWRVWDVIAA</sequence>
<accession>A0A402DW52</accession>
<dbReference type="RefSeq" id="WP_130782981.1">
    <property type="nucleotide sequence ID" value="NZ_BIMR01000371.1"/>
</dbReference>
<evidence type="ECO:0000313" key="3">
    <source>
        <dbReference type="EMBL" id="GCE78312.1"/>
    </source>
</evidence>
<dbReference type="SUPFAM" id="SSF56112">
    <property type="entry name" value="Protein kinase-like (PK-like)"/>
    <property type="match status" value="1"/>
</dbReference>
<dbReference type="Proteomes" id="UP000289954">
    <property type="component" value="Unassembled WGS sequence"/>
</dbReference>
<keyword evidence="2" id="KW-1133">Transmembrane helix</keyword>
<dbReference type="OrthoDB" id="5137722at2"/>
<feature type="region of interest" description="Disordered" evidence="1">
    <location>
        <begin position="365"/>
        <end position="400"/>
    </location>
</feature>
<protein>
    <recommendedName>
        <fullName evidence="5">Protein kinase domain-containing protein</fullName>
    </recommendedName>
</protein>
<proteinExistence type="predicted"/>